<dbReference type="Gene3D" id="2.40.100.10">
    <property type="entry name" value="Cyclophilin-like"/>
    <property type="match status" value="1"/>
</dbReference>
<feature type="domain" description="Carboxyltransferase" evidence="4">
    <location>
        <begin position="8"/>
        <end position="207"/>
    </location>
</feature>
<dbReference type="NCBIfam" id="TIGR00370">
    <property type="entry name" value="5-oxoprolinase subunit PxpB"/>
    <property type="match status" value="1"/>
</dbReference>
<proteinExistence type="predicted"/>
<dbReference type="SUPFAM" id="SSF160467">
    <property type="entry name" value="PH0987 N-terminal domain-like"/>
    <property type="match status" value="1"/>
</dbReference>
<evidence type="ECO:0000256" key="1">
    <source>
        <dbReference type="ARBA" id="ARBA00022741"/>
    </source>
</evidence>
<keyword evidence="3" id="KW-0067">ATP-binding</keyword>
<comment type="caution">
    <text evidence="5">The sequence shown here is derived from an EMBL/GenBank/DDBJ whole genome shotgun (WGS) entry which is preliminary data.</text>
</comment>
<dbReference type="Gene3D" id="3.30.1360.40">
    <property type="match status" value="1"/>
</dbReference>
<dbReference type="Proteomes" id="UP000633219">
    <property type="component" value="Unassembled WGS sequence"/>
</dbReference>
<reference evidence="5" key="1">
    <citation type="submission" date="2021-01" db="EMBL/GenBank/DDBJ databases">
        <title>Rhizobium sp. strain KVB221 16S ribosomal RNA gene Genome sequencing and assembly.</title>
        <authorList>
            <person name="Kang M."/>
        </authorList>
    </citation>
    <scope>NUCLEOTIDE SEQUENCE</scope>
    <source>
        <strain evidence="5">KVB221</strain>
    </source>
</reference>
<dbReference type="RefSeq" id="WP_201657778.1">
    <property type="nucleotide sequence ID" value="NZ_JAEQNC010000005.1"/>
</dbReference>
<dbReference type="PANTHER" id="PTHR34698">
    <property type="entry name" value="5-OXOPROLINASE SUBUNIT B"/>
    <property type="match status" value="1"/>
</dbReference>
<dbReference type="InterPro" id="IPR010016">
    <property type="entry name" value="PxpB"/>
</dbReference>
<dbReference type="SMART" id="SM00796">
    <property type="entry name" value="AHS1"/>
    <property type="match status" value="1"/>
</dbReference>
<dbReference type="EMBL" id="JAEQNC010000005">
    <property type="protein sequence ID" value="MBL0372674.1"/>
    <property type="molecule type" value="Genomic_DNA"/>
</dbReference>
<dbReference type="GO" id="GO:0017168">
    <property type="term" value="F:5-oxoprolinase (ATP-hydrolyzing) activity"/>
    <property type="evidence" value="ECO:0007669"/>
    <property type="project" value="UniProtKB-EC"/>
</dbReference>
<gene>
    <name evidence="5" type="primary">pxpB</name>
    <name evidence="5" type="ORF">JJB09_11600</name>
</gene>
<keyword evidence="2 5" id="KW-0378">Hydrolase</keyword>
<name>A0A936YLI7_9HYPH</name>
<dbReference type="Pfam" id="PF02682">
    <property type="entry name" value="CT_C_D"/>
    <property type="match status" value="1"/>
</dbReference>
<evidence type="ECO:0000313" key="6">
    <source>
        <dbReference type="Proteomes" id="UP000633219"/>
    </source>
</evidence>
<evidence type="ECO:0000256" key="3">
    <source>
        <dbReference type="ARBA" id="ARBA00022840"/>
    </source>
</evidence>
<dbReference type="AlphaFoldDB" id="A0A936YLI7"/>
<keyword evidence="1" id="KW-0547">Nucleotide-binding</keyword>
<dbReference type="EC" id="3.5.2.9" evidence="5"/>
<dbReference type="GO" id="GO:0005524">
    <property type="term" value="F:ATP binding"/>
    <property type="evidence" value="ECO:0007669"/>
    <property type="project" value="UniProtKB-KW"/>
</dbReference>
<dbReference type="PANTHER" id="PTHR34698:SF2">
    <property type="entry name" value="5-OXOPROLINASE SUBUNIT B"/>
    <property type="match status" value="1"/>
</dbReference>
<sequence>MVSRSHDYVLSHEGPGALLLDAAESTFSDAVQEKVWRVAADLSRFSGVLETVPGMNNLMVVFDPLVADDMALSQAIRGLWEEADLQLPPGRIVDVPVIYGGEDGIDLADFALAKAMPVEEIIRRHTAPLYSVAAVGAMPGFVYLSGLDPVLAAPRLANPRNGVPKGSVIIGGTQAGIMPVTAPSGWHILGRTSLDLFDPHRARPAYFKPGDRIRFVPELSQ</sequence>
<evidence type="ECO:0000256" key="2">
    <source>
        <dbReference type="ARBA" id="ARBA00022801"/>
    </source>
</evidence>
<evidence type="ECO:0000313" key="5">
    <source>
        <dbReference type="EMBL" id="MBL0372674.1"/>
    </source>
</evidence>
<organism evidence="5 6">
    <name type="scientific">Rhizobium setariae</name>
    <dbReference type="NCBI Taxonomy" id="2801340"/>
    <lineage>
        <taxon>Bacteria</taxon>
        <taxon>Pseudomonadati</taxon>
        <taxon>Pseudomonadota</taxon>
        <taxon>Alphaproteobacteria</taxon>
        <taxon>Hyphomicrobiales</taxon>
        <taxon>Rhizobiaceae</taxon>
        <taxon>Rhizobium/Agrobacterium group</taxon>
        <taxon>Rhizobium</taxon>
    </lineage>
</organism>
<evidence type="ECO:0000259" key="4">
    <source>
        <dbReference type="SMART" id="SM00796"/>
    </source>
</evidence>
<dbReference type="InterPro" id="IPR029000">
    <property type="entry name" value="Cyclophilin-like_dom_sf"/>
</dbReference>
<protein>
    <submittedName>
        <fullName evidence="5">5-oxoprolinase subunit PxpB</fullName>
        <ecNumber evidence="5">3.5.2.9</ecNumber>
    </submittedName>
</protein>
<dbReference type="InterPro" id="IPR003833">
    <property type="entry name" value="CT_C_D"/>
</dbReference>
<accession>A0A936YLI7</accession>
<dbReference type="SUPFAM" id="SSF50891">
    <property type="entry name" value="Cyclophilin-like"/>
    <property type="match status" value="1"/>
</dbReference>
<keyword evidence="6" id="KW-1185">Reference proteome</keyword>